<dbReference type="Gene3D" id="3.40.630.30">
    <property type="match status" value="1"/>
</dbReference>
<dbReference type="STRING" id="930152.SAMN05216565_10516"/>
<keyword evidence="2" id="KW-0808">Transferase</keyword>
<protein>
    <submittedName>
        <fullName evidence="2">Protein N-acetyltransferase, RimJ/RimL family</fullName>
    </submittedName>
</protein>
<name>A0A1H0UM00_9BACI</name>
<sequence length="169" mass="19801">MEINIREGNIEDAGQLIKHIQVVLNESNFMLTSPEEYQASIEKQEKWLKEFDKDGTLLLVAEVGNSIIGVLDFELCRKRRISHVGYLSISIQEEYCNKGIGHLLMDELLHYAKQHPKIEKVCLEVFSHNERAIHFYKKLGFKEEGRKVKFVKFDDGEYVDEIEMYMFVN</sequence>
<evidence type="ECO:0000259" key="1">
    <source>
        <dbReference type="PROSITE" id="PS51186"/>
    </source>
</evidence>
<dbReference type="PANTHER" id="PTHR43415">
    <property type="entry name" value="SPERMIDINE N(1)-ACETYLTRANSFERASE"/>
    <property type="match status" value="1"/>
</dbReference>
<dbReference type="GO" id="GO:0016747">
    <property type="term" value="F:acyltransferase activity, transferring groups other than amino-acyl groups"/>
    <property type="evidence" value="ECO:0007669"/>
    <property type="project" value="InterPro"/>
</dbReference>
<accession>A0A1H0UM00</accession>
<dbReference type="InterPro" id="IPR016181">
    <property type="entry name" value="Acyl_CoA_acyltransferase"/>
</dbReference>
<dbReference type="EMBL" id="FNJU01000005">
    <property type="protein sequence ID" value="SDP67085.1"/>
    <property type="molecule type" value="Genomic_DNA"/>
</dbReference>
<dbReference type="OrthoDB" id="9802340at2"/>
<keyword evidence="3" id="KW-1185">Reference proteome</keyword>
<dbReference type="SUPFAM" id="SSF55729">
    <property type="entry name" value="Acyl-CoA N-acyltransferases (Nat)"/>
    <property type="match status" value="1"/>
</dbReference>
<reference evidence="3" key="1">
    <citation type="submission" date="2016-10" db="EMBL/GenBank/DDBJ databases">
        <authorList>
            <person name="Varghese N."/>
            <person name="Submissions S."/>
        </authorList>
    </citation>
    <scope>NUCLEOTIDE SEQUENCE [LARGE SCALE GENOMIC DNA]</scope>
    <source>
        <strain evidence="3">IBRC-M10078</strain>
    </source>
</reference>
<dbReference type="Proteomes" id="UP000199159">
    <property type="component" value="Unassembled WGS sequence"/>
</dbReference>
<dbReference type="AlphaFoldDB" id="A0A1H0UM00"/>
<evidence type="ECO:0000313" key="3">
    <source>
        <dbReference type="Proteomes" id="UP000199159"/>
    </source>
</evidence>
<dbReference type="CDD" id="cd04301">
    <property type="entry name" value="NAT_SF"/>
    <property type="match status" value="1"/>
</dbReference>
<proteinExistence type="predicted"/>
<dbReference type="PROSITE" id="PS51186">
    <property type="entry name" value="GNAT"/>
    <property type="match status" value="1"/>
</dbReference>
<dbReference type="Pfam" id="PF00583">
    <property type="entry name" value="Acetyltransf_1"/>
    <property type="match status" value="1"/>
</dbReference>
<gene>
    <name evidence="2" type="ORF">SAMN05216565_10516</name>
</gene>
<feature type="domain" description="N-acetyltransferase" evidence="1">
    <location>
        <begin position="3"/>
        <end position="169"/>
    </location>
</feature>
<dbReference type="InterPro" id="IPR000182">
    <property type="entry name" value="GNAT_dom"/>
</dbReference>
<organism evidence="2 3">
    <name type="scientific">Litchfieldia salsa</name>
    <dbReference type="NCBI Taxonomy" id="930152"/>
    <lineage>
        <taxon>Bacteria</taxon>
        <taxon>Bacillati</taxon>
        <taxon>Bacillota</taxon>
        <taxon>Bacilli</taxon>
        <taxon>Bacillales</taxon>
        <taxon>Bacillaceae</taxon>
        <taxon>Litchfieldia</taxon>
    </lineage>
</organism>
<dbReference type="PANTHER" id="PTHR43415:SF3">
    <property type="entry name" value="GNAT-FAMILY ACETYLTRANSFERASE"/>
    <property type="match status" value="1"/>
</dbReference>
<dbReference type="RefSeq" id="WP_090854056.1">
    <property type="nucleotide sequence ID" value="NZ_FNJU01000005.1"/>
</dbReference>
<evidence type="ECO:0000313" key="2">
    <source>
        <dbReference type="EMBL" id="SDP67085.1"/>
    </source>
</evidence>